<comment type="caution">
    <text evidence="8">The sequence shown here is derived from an EMBL/GenBank/DDBJ whole genome shotgun (WGS) entry which is preliminary data.</text>
</comment>
<dbReference type="InterPro" id="IPR036236">
    <property type="entry name" value="Znf_C2H2_sf"/>
</dbReference>
<name>A0A9P0QC34_ACAOB</name>
<protein>
    <recommendedName>
        <fullName evidence="7">C2H2-type domain-containing protein</fullName>
    </recommendedName>
</protein>
<evidence type="ECO:0000256" key="2">
    <source>
        <dbReference type="ARBA" id="ARBA00022737"/>
    </source>
</evidence>
<keyword evidence="9" id="KW-1185">Reference proteome</keyword>
<dbReference type="EMBL" id="CAKOFQ010009069">
    <property type="protein sequence ID" value="CAH2016960.1"/>
    <property type="molecule type" value="Genomic_DNA"/>
</dbReference>
<dbReference type="PANTHER" id="PTHR24379:SF121">
    <property type="entry name" value="C2H2-TYPE DOMAIN-CONTAINING PROTEIN"/>
    <property type="match status" value="1"/>
</dbReference>
<keyword evidence="1" id="KW-0479">Metal-binding</keyword>
<dbReference type="Gene3D" id="3.30.160.60">
    <property type="entry name" value="Classic Zinc Finger"/>
    <property type="match status" value="6"/>
</dbReference>
<dbReference type="SMART" id="SM00355">
    <property type="entry name" value="ZnF_C2H2"/>
    <property type="match status" value="13"/>
</dbReference>
<dbReference type="OrthoDB" id="3561125at2759"/>
<dbReference type="InterPro" id="IPR013087">
    <property type="entry name" value="Znf_C2H2_type"/>
</dbReference>
<feature type="domain" description="C2H2-type" evidence="7">
    <location>
        <begin position="489"/>
        <end position="512"/>
    </location>
</feature>
<evidence type="ECO:0000256" key="4">
    <source>
        <dbReference type="ARBA" id="ARBA00022833"/>
    </source>
</evidence>
<dbReference type="PANTHER" id="PTHR24379">
    <property type="entry name" value="KRAB AND ZINC FINGER DOMAIN-CONTAINING"/>
    <property type="match status" value="1"/>
</dbReference>
<feature type="domain" description="C2H2-type" evidence="7">
    <location>
        <begin position="288"/>
        <end position="311"/>
    </location>
</feature>
<dbReference type="GO" id="GO:0008270">
    <property type="term" value="F:zinc ion binding"/>
    <property type="evidence" value="ECO:0007669"/>
    <property type="project" value="UniProtKB-KW"/>
</dbReference>
<keyword evidence="4" id="KW-0862">Zinc</keyword>
<feature type="domain" description="C2H2-type" evidence="7">
    <location>
        <begin position="356"/>
        <end position="379"/>
    </location>
</feature>
<dbReference type="Pfam" id="PF00096">
    <property type="entry name" value="zf-C2H2"/>
    <property type="match status" value="1"/>
</dbReference>
<dbReference type="PROSITE" id="PS50157">
    <property type="entry name" value="ZINC_FINGER_C2H2_2"/>
    <property type="match status" value="3"/>
</dbReference>
<keyword evidence="3 5" id="KW-0863">Zinc-finger</keyword>
<evidence type="ECO:0000313" key="9">
    <source>
        <dbReference type="Proteomes" id="UP001152888"/>
    </source>
</evidence>
<sequence length="629" mass="72106">MDSTYPTTKIKEENDEAGASTSIKLEKPDLDDETNDDSVGFEEVHTWVGSSSAVHMEIDNNEASGSKPIKKEKVIKQESDLGDQASCDILDRIKKEPDPEEWDELNPTVDIPDKVELGDLTAVGVKVEPGDELDTSIKKEEMDTTQLNEEVDIKPDELPNADVDSDRMGKCKEKGLEVMHGEAVRELFICYTCNYETNCRAELIRHLGEEKYGSNKSADVLNICVHCKASFVKSESLDDHIIRKHPDFVTSVSRKIYECPNCTFKSVSKYKIPSHMRRVHSDTNSSFYVCTHCKSTFKKAESLDDHIVKIHPTFISSVKRKIYECTRCPLKTVWKGKLEKHMMKTHLNLLVGNLINPCSSCDKVFKNKQSLDEHILKKHPDRFWSITRKIFECPICQFQTIARDKLQRHRMVHHPNTASNLFISCMHCDSVFKTKDMLDDHIVRKHPDFIASVSRKIHQCPKCPFKTVIKYKIDGHTRSYHPDSNSLLHTCAHCKSTFKKRESLDDHIVRVHPTFVSSVKRKIHECTKCEYKTISKRTLERHMMGTHPKAASSLFVSCVHCDKLFKRKVALDEHLLQKHPDCSDSVARKIFECPNCPFKTVVKSMLGRHTMKCTPKSSSRMKQSKTNKR</sequence>
<keyword evidence="2" id="KW-0677">Repeat</keyword>
<feature type="region of interest" description="Disordered" evidence="6">
    <location>
        <begin position="609"/>
        <end position="629"/>
    </location>
</feature>
<evidence type="ECO:0000256" key="3">
    <source>
        <dbReference type="ARBA" id="ARBA00022771"/>
    </source>
</evidence>
<dbReference type="Proteomes" id="UP001152888">
    <property type="component" value="Unassembled WGS sequence"/>
</dbReference>
<accession>A0A9P0QC34</accession>
<feature type="region of interest" description="Disordered" evidence="6">
    <location>
        <begin position="1"/>
        <end position="37"/>
    </location>
</feature>
<gene>
    <name evidence="8" type="ORF">ACAOBT_LOCUS35706</name>
</gene>
<evidence type="ECO:0000256" key="1">
    <source>
        <dbReference type="ARBA" id="ARBA00022723"/>
    </source>
</evidence>
<dbReference type="SUPFAM" id="SSF57667">
    <property type="entry name" value="beta-beta-alpha zinc fingers"/>
    <property type="match status" value="1"/>
</dbReference>
<organism evidence="8 9">
    <name type="scientific">Acanthoscelides obtectus</name>
    <name type="common">Bean weevil</name>
    <name type="synonym">Bruchus obtectus</name>
    <dbReference type="NCBI Taxonomy" id="200917"/>
    <lineage>
        <taxon>Eukaryota</taxon>
        <taxon>Metazoa</taxon>
        <taxon>Ecdysozoa</taxon>
        <taxon>Arthropoda</taxon>
        <taxon>Hexapoda</taxon>
        <taxon>Insecta</taxon>
        <taxon>Pterygota</taxon>
        <taxon>Neoptera</taxon>
        <taxon>Endopterygota</taxon>
        <taxon>Coleoptera</taxon>
        <taxon>Polyphaga</taxon>
        <taxon>Cucujiformia</taxon>
        <taxon>Chrysomeloidea</taxon>
        <taxon>Chrysomelidae</taxon>
        <taxon>Bruchinae</taxon>
        <taxon>Bruchini</taxon>
        <taxon>Acanthoscelides</taxon>
    </lineage>
</organism>
<proteinExistence type="predicted"/>
<dbReference type="PROSITE" id="PS00028">
    <property type="entry name" value="ZINC_FINGER_C2H2_1"/>
    <property type="match status" value="6"/>
</dbReference>
<reference evidence="8" key="1">
    <citation type="submission" date="2022-03" db="EMBL/GenBank/DDBJ databases">
        <authorList>
            <person name="Sayadi A."/>
        </authorList>
    </citation>
    <scope>NUCLEOTIDE SEQUENCE</scope>
</reference>
<evidence type="ECO:0000259" key="7">
    <source>
        <dbReference type="PROSITE" id="PS50157"/>
    </source>
</evidence>
<evidence type="ECO:0000313" key="8">
    <source>
        <dbReference type="EMBL" id="CAH2016960.1"/>
    </source>
</evidence>
<dbReference type="AlphaFoldDB" id="A0A9P0QC34"/>
<evidence type="ECO:0000256" key="6">
    <source>
        <dbReference type="SAM" id="MobiDB-lite"/>
    </source>
</evidence>
<evidence type="ECO:0000256" key="5">
    <source>
        <dbReference type="PROSITE-ProRule" id="PRU00042"/>
    </source>
</evidence>